<evidence type="ECO:0000256" key="13">
    <source>
        <dbReference type="ARBA" id="ARBA00023004"/>
    </source>
</evidence>
<evidence type="ECO:0000313" key="20">
    <source>
        <dbReference type="EMBL" id="WBO65649.1"/>
    </source>
</evidence>
<dbReference type="EC" id="4.3.1.32" evidence="6"/>
<dbReference type="EMBL" id="CP115300">
    <property type="protein sequence ID" value="WBO65649.1"/>
    <property type="molecule type" value="Genomic_DNA"/>
</dbReference>
<dbReference type="InterPro" id="IPR007197">
    <property type="entry name" value="rSAM"/>
</dbReference>
<feature type="region of interest" description="Disordered" evidence="18">
    <location>
        <begin position="830"/>
        <end position="854"/>
    </location>
</feature>
<keyword evidence="21" id="KW-1185">Reference proteome</keyword>
<dbReference type="CDD" id="cd01335">
    <property type="entry name" value="Radical_SAM"/>
    <property type="match status" value="2"/>
</dbReference>
<dbReference type="HAMAP" id="MF_01612">
    <property type="entry name" value="FO_synth_sub2"/>
    <property type="match status" value="1"/>
</dbReference>
<dbReference type="InterPro" id="IPR034405">
    <property type="entry name" value="F420"/>
</dbReference>
<evidence type="ECO:0000256" key="2">
    <source>
        <dbReference type="ARBA" id="ARBA00003692"/>
    </source>
</evidence>
<dbReference type="RefSeq" id="WP_270083193.1">
    <property type="nucleotide sequence ID" value="NZ_CP115300.1"/>
</dbReference>
<protein>
    <recommendedName>
        <fullName evidence="8">FO synthase</fullName>
        <ecNumber evidence="7">2.5.1.147</ecNumber>
        <ecNumber evidence="6">4.3.1.32</ecNumber>
    </recommendedName>
</protein>
<organism evidence="20 21">
    <name type="scientific">Streptomyces camelliae</name>
    <dbReference type="NCBI Taxonomy" id="3004093"/>
    <lineage>
        <taxon>Bacteria</taxon>
        <taxon>Bacillati</taxon>
        <taxon>Actinomycetota</taxon>
        <taxon>Actinomycetes</taxon>
        <taxon>Kitasatosporales</taxon>
        <taxon>Streptomycetaceae</taxon>
        <taxon>Streptomyces</taxon>
    </lineage>
</organism>
<keyword evidence="14" id="KW-0411">Iron-sulfur</keyword>
<dbReference type="HAMAP" id="MF_01611">
    <property type="entry name" value="FO_synth_sub1"/>
    <property type="match status" value="1"/>
</dbReference>
<dbReference type="InterPro" id="IPR019939">
    <property type="entry name" value="CofG_family"/>
</dbReference>
<comment type="pathway">
    <text evidence="3">Cofactor biosynthesis; coenzyme F0 biosynthesis.</text>
</comment>
<keyword evidence="15 20" id="KW-0456">Lyase</keyword>
<comment type="catalytic activity">
    <reaction evidence="16">
        <text>5-amino-6-(D-ribitylamino)uracil + L-tyrosine + S-adenosyl-L-methionine = 5-amino-5-(4-hydroxybenzyl)-6-(D-ribitylimino)-5,6-dihydrouracil + 2-iminoacetate + 5'-deoxyadenosine + L-methionine + H(+)</text>
        <dbReference type="Rhea" id="RHEA:55200"/>
        <dbReference type="ChEBI" id="CHEBI:15378"/>
        <dbReference type="ChEBI" id="CHEBI:15934"/>
        <dbReference type="ChEBI" id="CHEBI:17319"/>
        <dbReference type="ChEBI" id="CHEBI:57844"/>
        <dbReference type="ChEBI" id="CHEBI:58315"/>
        <dbReference type="ChEBI" id="CHEBI:59789"/>
        <dbReference type="ChEBI" id="CHEBI:77846"/>
        <dbReference type="ChEBI" id="CHEBI:85936"/>
        <dbReference type="EC" id="2.5.1.147"/>
    </reaction>
</comment>
<evidence type="ECO:0000256" key="14">
    <source>
        <dbReference type="ARBA" id="ARBA00023014"/>
    </source>
</evidence>
<dbReference type="PANTHER" id="PTHR43076">
    <property type="entry name" value="FO SYNTHASE (COFH)"/>
    <property type="match status" value="1"/>
</dbReference>
<dbReference type="PROSITE" id="PS51918">
    <property type="entry name" value="RADICAL_SAM"/>
    <property type="match status" value="2"/>
</dbReference>
<evidence type="ECO:0000256" key="5">
    <source>
        <dbReference type="ARBA" id="ARBA00010826"/>
    </source>
</evidence>
<dbReference type="PANTHER" id="PTHR43076:SF1">
    <property type="entry name" value="LIPOYL SYNTHASE 2"/>
    <property type="match status" value="1"/>
</dbReference>
<gene>
    <name evidence="20" type="ORF">O1G22_23935</name>
</gene>
<comment type="function">
    <text evidence="2">Catalyzes the radical-mediated synthesis of 7,8-didemethyl-8-hydroxy-5-deazariboflavin (FO) from 5-amino-6-(D-ribitylamino)uracil and L-tyrosine.</text>
</comment>
<dbReference type="SFLD" id="SFLDG01388">
    <property type="entry name" value="7_8-didemethyl-8-hydroxy-5-dea"/>
    <property type="match status" value="2"/>
</dbReference>
<accession>A0ABY7P536</accession>
<dbReference type="SFLD" id="SFLDF00293">
    <property type="entry name" value="((2_3_4_5-tetrahydroxypentyl)a"/>
    <property type="match status" value="1"/>
</dbReference>
<dbReference type="SUPFAM" id="SSF102114">
    <property type="entry name" value="Radical SAM enzymes"/>
    <property type="match status" value="2"/>
</dbReference>
<dbReference type="GO" id="GO:0044689">
    <property type="term" value="F:7,8-didemethyl-8-hydroxy-5-deazariboflavin synthase activity"/>
    <property type="evidence" value="ECO:0007669"/>
    <property type="project" value="UniProtKB-EC"/>
</dbReference>
<dbReference type="NCBIfam" id="TIGR00423">
    <property type="entry name" value="CofH family radical SAM protein"/>
    <property type="match status" value="1"/>
</dbReference>
<evidence type="ECO:0000256" key="1">
    <source>
        <dbReference type="ARBA" id="ARBA00001966"/>
    </source>
</evidence>
<evidence type="ECO:0000256" key="6">
    <source>
        <dbReference type="ARBA" id="ARBA00012126"/>
    </source>
</evidence>
<dbReference type="SFLD" id="SFLDF00294">
    <property type="entry name" value="7_8-didemethyl-8-hydroxy-5-dea"/>
    <property type="match status" value="1"/>
</dbReference>
<evidence type="ECO:0000256" key="8">
    <source>
        <dbReference type="ARBA" id="ARBA00022220"/>
    </source>
</evidence>
<dbReference type="InterPro" id="IPR020050">
    <property type="entry name" value="FO_synthase_su2"/>
</dbReference>
<dbReference type="InterPro" id="IPR045567">
    <property type="entry name" value="CofH/MnqC-like_C"/>
</dbReference>
<evidence type="ECO:0000256" key="16">
    <source>
        <dbReference type="ARBA" id="ARBA00048468"/>
    </source>
</evidence>
<dbReference type="SFLD" id="SFLDS00029">
    <property type="entry name" value="Radical_SAM"/>
    <property type="match status" value="3"/>
</dbReference>
<dbReference type="Pfam" id="PF04055">
    <property type="entry name" value="Radical_SAM"/>
    <property type="match status" value="2"/>
</dbReference>
<dbReference type="Gene3D" id="3.20.20.70">
    <property type="entry name" value="Aldolase class I"/>
    <property type="match status" value="2"/>
</dbReference>
<keyword evidence="9" id="KW-0004">4Fe-4S</keyword>
<dbReference type="SFLD" id="SFLDG01064">
    <property type="entry name" value="F420__menaquinone_cofactor_bio"/>
    <property type="match status" value="3"/>
</dbReference>
<dbReference type="SFLD" id="SFLDF00343">
    <property type="entry name" value="aminofutalosine_synthase_(mqnE"/>
    <property type="match status" value="1"/>
</dbReference>
<evidence type="ECO:0000256" key="15">
    <source>
        <dbReference type="ARBA" id="ARBA00023239"/>
    </source>
</evidence>
<evidence type="ECO:0000256" key="11">
    <source>
        <dbReference type="ARBA" id="ARBA00022691"/>
    </source>
</evidence>
<dbReference type="Proteomes" id="UP001212326">
    <property type="component" value="Chromosome"/>
</dbReference>
<evidence type="ECO:0000256" key="7">
    <source>
        <dbReference type="ARBA" id="ARBA00012289"/>
    </source>
</evidence>
<dbReference type="InterPro" id="IPR006638">
    <property type="entry name" value="Elp3/MiaA/NifB-like_rSAM"/>
</dbReference>
<feature type="domain" description="Radical SAM core" evidence="19">
    <location>
        <begin position="528"/>
        <end position="766"/>
    </location>
</feature>
<evidence type="ECO:0000256" key="17">
    <source>
        <dbReference type="ARBA" id="ARBA00048974"/>
    </source>
</evidence>
<dbReference type="InterPro" id="IPR019940">
    <property type="entry name" value="CofH_family"/>
</dbReference>
<comment type="cofactor">
    <cofactor evidence="1">
        <name>[4Fe-4S] cluster</name>
        <dbReference type="ChEBI" id="CHEBI:49883"/>
    </cofactor>
</comment>
<comment type="similarity">
    <text evidence="5">In the N-terminal section; belongs to the radical SAM superfamily. CofG family.</text>
</comment>
<evidence type="ECO:0000256" key="12">
    <source>
        <dbReference type="ARBA" id="ARBA00022723"/>
    </source>
</evidence>
<dbReference type="SMART" id="SM00729">
    <property type="entry name" value="Elp3"/>
    <property type="match status" value="1"/>
</dbReference>
<dbReference type="Pfam" id="PF19288">
    <property type="entry name" value="CofH_C"/>
    <property type="match status" value="1"/>
</dbReference>
<evidence type="ECO:0000259" key="19">
    <source>
        <dbReference type="PROSITE" id="PS51918"/>
    </source>
</evidence>
<comment type="catalytic activity">
    <reaction evidence="17">
        <text>5-amino-5-(4-hydroxybenzyl)-6-(D-ribitylimino)-5,6-dihydrouracil + S-adenosyl-L-methionine = 7,8-didemethyl-8-hydroxy-5-deazariboflavin + 5'-deoxyadenosine + L-methionine + NH4(+) + H(+)</text>
        <dbReference type="Rhea" id="RHEA:55204"/>
        <dbReference type="ChEBI" id="CHEBI:15378"/>
        <dbReference type="ChEBI" id="CHEBI:17319"/>
        <dbReference type="ChEBI" id="CHEBI:28938"/>
        <dbReference type="ChEBI" id="CHEBI:57844"/>
        <dbReference type="ChEBI" id="CHEBI:59789"/>
        <dbReference type="ChEBI" id="CHEBI:59904"/>
        <dbReference type="ChEBI" id="CHEBI:85936"/>
        <dbReference type="EC" id="4.3.1.32"/>
    </reaction>
</comment>
<keyword evidence="11" id="KW-0949">S-adenosyl-L-methionine</keyword>
<dbReference type="SFLD" id="SFLDG01389">
    <property type="entry name" value="menaquinone_synthsis_involved"/>
    <property type="match status" value="1"/>
</dbReference>
<dbReference type="NCBIfam" id="NF004884">
    <property type="entry name" value="PRK06245.1"/>
    <property type="match status" value="1"/>
</dbReference>
<dbReference type="InterPro" id="IPR058240">
    <property type="entry name" value="rSAM_sf"/>
</dbReference>
<keyword evidence="10 20" id="KW-0808">Transferase</keyword>
<evidence type="ECO:0000256" key="4">
    <source>
        <dbReference type="ARBA" id="ARBA00010051"/>
    </source>
</evidence>
<dbReference type="GO" id="GO:0141093">
    <property type="term" value="F:5-amino-6-(D-ribitylamino)uracil--L-tyrosine 4-hydroxyphenyl transferase activity"/>
    <property type="evidence" value="ECO:0007669"/>
    <property type="project" value="UniProtKB-EC"/>
</dbReference>
<evidence type="ECO:0000256" key="10">
    <source>
        <dbReference type="ARBA" id="ARBA00022679"/>
    </source>
</evidence>
<name>A0ABY7P536_9ACTN</name>
<feature type="domain" description="Radical SAM core" evidence="19">
    <location>
        <begin position="69"/>
        <end position="319"/>
    </location>
</feature>
<proteinExistence type="inferred from homology"/>
<comment type="similarity">
    <text evidence="4">In the C-terminal section; belongs to the radical SAM superfamily. CofH family.</text>
</comment>
<evidence type="ECO:0000256" key="18">
    <source>
        <dbReference type="SAM" id="MobiDB-lite"/>
    </source>
</evidence>
<dbReference type="NCBIfam" id="TIGR03550">
    <property type="entry name" value="F420_cofG"/>
    <property type="match status" value="1"/>
</dbReference>
<dbReference type="NCBIfam" id="NF005609">
    <property type="entry name" value="PRK07360.1"/>
    <property type="match status" value="1"/>
</dbReference>
<reference evidence="20 21" key="1">
    <citation type="submission" date="2022-12" db="EMBL/GenBank/DDBJ databases">
        <authorList>
            <person name="Mo P."/>
        </authorList>
    </citation>
    <scope>NUCLEOTIDE SEQUENCE [LARGE SCALE GENOMIC DNA]</scope>
    <source>
        <strain evidence="20 21">HUAS 2-6</strain>
    </source>
</reference>
<feature type="compositionally biased region" description="Basic and acidic residues" evidence="18">
    <location>
        <begin position="839"/>
        <end position="853"/>
    </location>
</feature>
<evidence type="ECO:0000313" key="21">
    <source>
        <dbReference type="Proteomes" id="UP001212326"/>
    </source>
</evidence>
<evidence type="ECO:0000256" key="3">
    <source>
        <dbReference type="ARBA" id="ARBA00004712"/>
    </source>
</evidence>
<sequence length="861" mass="94126">MTTSATSGTGPTENSMRRALKRARDGVALDVAEAAVLLQARGEALTDLAASAARVRDAGLEQAGRPGVITYSKSVFIPLTRLCRDKCHYCTFATVPGKLRRAGHGMFMSPDEVLDIARKGASLGCKEALITLGDKPEDRWPEAREWLDAHGYDDTIAYVRAISIRILEETGLLPHLNPGVMTWTDFQRLKPVAASMGMMLETTAQRLWSEPGGPHYGSPDKEPAVRLRVLEDAGRSSVPFTSGLLIGIGETYEERAESLFALRKISRAYHGIQELIIQNFRAKPDTAMRGMPDAELDDLVATVAVARHLMGPSACLQAPPNLVDSEYERLIGAGIDDWGGVSPLTIDHVNPERPWPQIEELAAKSAAAGFSLRERLCVYPEFVGRGEPWLDPRLRPHVSALADPETGLAREDAVVEGRPWQEPEEAFVPTGRTDLHRTIDTEGRTSDRRDDFDEVYGDWEALREAAAPGMAPERIDTDVRQALRTAADDPTKLTDAEALALLHADGPALDALCRVADDVRRSAVGDDVTYIVTRNINFTNVCYTGCRFCAFAQRRTDADAYTLSLEQVADRAQQAWDVGAVEVCMQGGIHPDLPGTAYFDIARAVKSRVPGMHVHAFSPMEVVNGATRTGMSIREWLTAAKEAGLDSIPGTAAEILDDEVRWVLTKGKLPTATWIEVITTAHELGIRSSSTMMYGHVDQPRHWLGHLRTLARIQRETGGFTEFVTLPFIHTNAPVYLAGISRPGPTTRDNRAVTSMARLLLHPWIPNIQTSWVKLGAEGAAEMLRSGANDLGGTLMEETISRMAGSSYGSYKSIRDLVAVAEAAGRPARPRTTFYGEVPEERQRAAEASDGHLPDLLPVLD</sequence>
<dbReference type="EC" id="2.5.1.147" evidence="7"/>
<dbReference type="InterPro" id="IPR013785">
    <property type="entry name" value="Aldolase_TIM"/>
</dbReference>
<dbReference type="NCBIfam" id="TIGR03551">
    <property type="entry name" value="F420_cofH"/>
    <property type="match status" value="1"/>
</dbReference>
<evidence type="ECO:0000256" key="9">
    <source>
        <dbReference type="ARBA" id="ARBA00022485"/>
    </source>
</evidence>
<keyword evidence="12" id="KW-0479">Metal-binding</keyword>
<keyword evidence="13" id="KW-0408">Iron</keyword>
<dbReference type="NCBIfam" id="NF006687">
    <property type="entry name" value="PRK09234.1"/>
    <property type="match status" value="1"/>
</dbReference>